<keyword evidence="2" id="KW-0520">NAD</keyword>
<dbReference type="EMBL" id="KE356561">
    <property type="protein sequence ID" value="ERG96422.1"/>
    <property type="molecule type" value="Genomic_DNA"/>
</dbReference>
<dbReference type="InterPro" id="IPR050223">
    <property type="entry name" value="D-isomer_2-hydroxyacid_DH"/>
</dbReference>
<sequence length="267" mass="28818">MQTNRPNIVVLDHDAHGIPASDYVETLRSRLPDHNVMLAEAPGDKRRLLADADVLAGRHLDTDEFEAAENLRLFAANTAGVDHLPLETLAERGIAVTNASGVHGPNIAEHVLGWTLMFARRLDEGRRRQARREWRRFQSFTELAGSTVTVVGLGSIGEAIVQRLSGFNVQTIGVRHSPLKNGPTDKVVGYDDLLDTLARTDVLILACPLTDMTQSLIGDGELATLPTDAIIINVARGGVVDTPALVEALQSNIIHGAALDVTDPEPL</sequence>
<dbReference type="AlphaFoldDB" id="U1PRN8"/>
<dbReference type="PANTHER" id="PTHR10996:SF178">
    <property type="entry name" value="2-HYDROXYACID DEHYDROGENASE YGL185C-RELATED"/>
    <property type="match status" value="1"/>
</dbReference>
<evidence type="ECO:0000259" key="3">
    <source>
        <dbReference type="Pfam" id="PF02826"/>
    </source>
</evidence>
<organism evidence="4 5">
    <name type="scientific">Haloquadratum walsbyi J07HQW2</name>
    <dbReference type="NCBI Taxonomy" id="1238425"/>
    <lineage>
        <taxon>Archaea</taxon>
        <taxon>Methanobacteriati</taxon>
        <taxon>Methanobacteriota</taxon>
        <taxon>Stenosarchaea group</taxon>
        <taxon>Halobacteria</taxon>
        <taxon>Halobacteriales</taxon>
        <taxon>Haloferacaceae</taxon>
        <taxon>Haloquadratum</taxon>
    </lineage>
</organism>
<evidence type="ECO:0000313" key="4">
    <source>
        <dbReference type="EMBL" id="ERG96422.1"/>
    </source>
</evidence>
<dbReference type="HOGENOM" id="CLU_019796_1_0_2"/>
<dbReference type="eggNOG" id="arCOG01757">
    <property type="taxonomic scope" value="Archaea"/>
</dbReference>
<dbReference type="GO" id="GO:0030267">
    <property type="term" value="F:glyoxylate reductase (NADPH) activity"/>
    <property type="evidence" value="ECO:0007669"/>
    <property type="project" value="TreeGrafter"/>
</dbReference>
<dbReference type="RefSeq" id="WP_021055887.1">
    <property type="nucleotide sequence ID" value="NZ_KE356561.1"/>
</dbReference>
<dbReference type="SUPFAM" id="SSF52283">
    <property type="entry name" value="Formate/glycerate dehydrogenase catalytic domain-like"/>
    <property type="match status" value="1"/>
</dbReference>
<feature type="domain" description="D-isomer specific 2-hydroxyacid dehydrogenase NAD-binding" evidence="3">
    <location>
        <begin position="114"/>
        <end position="267"/>
    </location>
</feature>
<dbReference type="InterPro" id="IPR006140">
    <property type="entry name" value="D-isomer_DH_NAD-bd"/>
</dbReference>
<evidence type="ECO:0000256" key="1">
    <source>
        <dbReference type="ARBA" id="ARBA00023002"/>
    </source>
</evidence>
<proteinExistence type="predicted"/>
<accession>U1PRN8</accession>
<evidence type="ECO:0000313" key="5">
    <source>
        <dbReference type="Proteomes" id="UP000030710"/>
    </source>
</evidence>
<feature type="non-terminal residue" evidence="4">
    <location>
        <position position="267"/>
    </location>
</feature>
<reference evidence="4 5" key="1">
    <citation type="journal article" date="2013" name="PLoS ONE">
        <title>Assembly-driven community genomics of a hypersaline microbial ecosystem.</title>
        <authorList>
            <person name="Podell S."/>
            <person name="Ugalde J.A."/>
            <person name="Narasingarao P."/>
            <person name="Banfield J.F."/>
            <person name="Heidelberg K.B."/>
            <person name="Allen E.E."/>
        </authorList>
    </citation>
    <scope>NUCLEOTIDE SEQUENCE [LARGE SCALE GENOMIC DNA]</scope>
    <source>
        <strain evidence="5">J07HQW2</strain>
    </source>
</reference>
<dbReference type="InterPro" id="IPR029753">
    <property type="entry name" value="D-isomer_DH_CS"/>
</dbReference>
<gene>
    <name evidence="4" type="ORF">J07HQW2_02901</name>
</gene>
<dbReference type="GO" id="GO:0016618">
    <property type="term" value="F:hydroxypyruvate reductase [NAD(P)H] activity"/>
    <property type="evidence" value="ECO:0007669"/>
    <property type="project" value="TreeGrafter"/>
</dbReference>
<dbReference type="InterPro" id="IPR036291">
    <property type="entry name" value="NAD(P)-bd_dom_sf"/>
</dbReference>
<protein>
    <submittedName>
        <fullName evidence="4">Phosphoglycerate dehydrogenase related dehydrogenase</fullName>
    </submittedName>
</protein>
<dbReference type="SUPFAM" id="SSF51735">
    <property type="entry name" value="NAD(P)-binding Rossmann-fold domains"/>
    <property type="match status" value="1"/>
</dbReference>
<dbReference type="STRING" id="1238425.J07HQW2_02901"/>
<dbReference type="PROSITE" id="PS00671">
    <property type="entry name" value="D_2_HYDROXYACID_DH_3"/>
    <property type="match status" value="1"/>
</dbReference>
<dbReference type="PANTHER" id="PTHR10996">
    <property type="entry name" value="2-HYDROXYACID DEHYDROGENASE-RELATED"/>
    <property type="match status" value="1"/>
</dbReference>
<evidence type="ECO:0000256" key="2">
    <source>
        <dbReference type="ARBA" id="ARBA00023027"/>
    </source>
</evidence>
<dbReference type="Gene3D" id="3.40.50.720">
    <property type="entry name" value="NAD(P)-binding Rossmann-like Domain"/>
    <property type="match status" value="2"/>
</dbReference>
<dbReference type="Pfam" id="PF02826">
    <property type="entry name" value="2-Hacid_dh_C"/>
    <property type="match status" value="1"/>
</dbReference>
<dbReference type="Proteomes" id="UP000030710">
    <property type="component" value="Unassembled WGS sequence"/>
</dbReference>
<dbReference type="GO" id="GO:0005829">
    <property type="term" value="C:cytosol"/>
    <property type="evidence" value="ECO:0007669"/>
    <property type="project" value="TreeGrafter"/>
</dbReference>
<dbReference type="GO" id="GO:0051287">
    <property type="term" value="F:NAD binding"/>
    <property type="evidence" value="ECO:0007669"/>
    <property type="project" value="InterPro"/>
</dbReference>
<keyword evidence="1" id="KW-0560">Oxidoreductase</keyword>
<name>U1PRN8_9EURY</name>